<name>A0A549SHF8_METSR</name>
<protein>
    <submittedName>
        <fullName evidence="1">Glycosyltransferase family 4 protein</fullName>
    </submittedName>
</protein>
<dbReference type="Gene3D" id="3.40.50.2000">
    <property type="entry name" value="Glycogen Phosphorylase B"/>
    <property type="match status" value="1"/>
</dbReference>
<sequence length="367" mass="39823">MKGPTMPRLLLVTKKLGESYVGGRELLLRFNRDCLRDIFGKNLFVVELEATPVRTPAGLVAAMNGHIDGVSRASLIAILKMIQENEITQVFIDGSNMGEVAAALRTQGCPIKVTTFFHNVEARFFLGSFRASWTPRALLVLIANYLAERKAVKHSDVIIALSEADSRGLERTYGRGASVISPLALRDQMTSTQDVDGDIGRGAYVLFVGGAFYANKAGIVWFVENVASRIDCETVVVGRGMEALKPDLERPGKVRIVGGVNSLAQWYFGAKLVIAPIFDGSGMKTKVAEALMFGKKIAGTPEAFIGYEDIAARAGWICKNSDDFVATINSLGGASLPSFDPNVRALYEERYSYPAARARYAQALGGR</sequence>
<dbReference type="SUPFAM" id="SSF53756">
    <property type="entry name" value="UDP-Glycosyltransferase/glycogen phosphorylase"/>
    <property type="match status" value="1"/>
</dbReference>
<evidence type="ECO:0000313" key="2">
    <source>
        <dbReference type="Proteomes" id="UP000316781"/>
    </source>
</evidence>
<accession>A0A549SHF8</accession>
<dbReference type="AlphaFoldDB" id="A0A549SHF8"/>
<dbReference type="GO" id="GO:0016740">
    <property type="term" value="F:transferase activity"/>
    <property type="evidence" value="ECO:0007669"/>
    <property type="project" value="UniProtKB-KW"/>
</dbReference>
<organism evidence="1 2">
    <name type="scientific">Methylosinus sporium</name>
    <dbReference type="NCBI Taxonomy" id="428"/>
    <lineage>
        <taxon>Bacteria</taxon>
        <taxon>Pseudomonadati</taxon>
        <taxon>Pseudomonadota</taxon>
        <taxon>Alphaproteobacteria</taxon>
        <taxon>Hyphomicrobiales</taxon>
        <taxon>Methylocystaceae</taxon>
        <taxon>Methylosinus</taxon>
    </lineage>
</organism>
<reference evidence="1 2" key="1">
    <citation type="submission" date="2019-07" db="EMBL/GenBank/DDBJ databases">
        <title>Ln-dependent methylotrophs.</title>
        <authorList>
            <person name="Tani A."/>
        </authorList>
    </citation>
    <scope>NUCLEOTIDE SEQUENCE [LARGE SCALE GENOMIC DNA]</scope>
    <source>
        <strain evidence="1 2">SM89A</strain>
    </source>
</reference>
<dbReference type="EMBL" id="VJMF01000075">
    <property type="protein sequence ID" value="TRL29070.1"/>
    <property type="molecule type" value="Genomic_DNA"/>
</dbReference>
<dbReference type="Proteomes" id="UP000316781">
    <property type="component" value="Unassembled WGS sequence"/>
</dbReference>
<keyword evidence="1" id="KW-0808">Transferase</keyword>
<gene>
    <name evidence="1" type="ORF">FM996_17635</name>
</gene>
<dbReference type="Pfam" id="PF13692">
    <property type="entry name" value="Glyco_trans_1_4"/>
    <property type="match status" value="1"/>
</dbReference>
<evidence type="ECO:0000313" key="1">
    <source>
        <dbReference type="EMBL" id="TRL29070.1"/>
    </source>
</evidence>
<comment type="caution">
    <text evidence="1">The sequence shown here is derived from an EMBL/GenBank/DDBJ whole genome shotgun (WGS) entry which is preliminary data.</text>
</comment>
<proteinExistence type="predicted"/>